<proteinExistence type="predicted"/>
<dbReference type="EMBL" id="CACRXK020022732">
    <property type="protein sequence ID" value="CAB4037098.1"/>
    <property type="molecule type" value="Genomic_DNA"/>
</dbReference>
<accession>A0A7D9LQT0</accession>
<name>A0A7D9LQT0_PARCT</name>
<comment type="caution">
    <text evidence="1">The sequence shown here is derived from an EMBL/GenBank/DDBJ whole genome shotgun (WGS) entry which is preliminary data.</text>
</comment>
<evidence type="ECO:0000313" key="1">
    <source>
        <dbReference type="EMBL" id="CAB4037098.1"/>
    </source>
</evidence>
<dbReference type="AlphaFoldDB" id="A0A7D9LQT0"/>
<reference evidence="1" key="1">
    <citation type="submission" date="2020-04" db="EMBL/GenBank/DDBJ databases">
        <authorList>
            <person name="Alioto T."/>
            <person name="Alioto T."/>
            <person name="Gomez Garrido J."/>
        </authorList>
    </citation>
    <scope>NUCLEOTIDE SEQUENCE</scope>
    <source>
        <strain evidence="1">A484AB</strain>
    </source>
</reference>
<organism evidence="1 2">
    <name type="scientific">Paramuricea clavata</name>
    <name type="common">Red gorgonian</name>
    <name type="synonym">Violescent sea-whip</name>
    <dbReference type="NCBI Taxonomy" id="317549"/>
    <lineage>
        <taxon>Eukaryota</taxon>
        <taxon>Metazoa</taxon>
        <taxon>Cnidaria</taxon>
        <taxon>Anthozoa</taxon>
        <taxon>Octocorallia</taxon>
        <taxon>Malacalcyonacea</taxon>
        <taxon>Plexauridae</taxon>
        <taxon>Paramuricea</taxon>
    </lineage>
</organism>
<sequence>MSVRRNAFRSERNSLWHSSGGIISPPLLFIVYINDLPNCLKHTTSRMFTAVGETLGEMERRSNEDLMIVRKWLSANLLSFNIAKTEYVLIGLWHGMNNIDAQPGVKIGSQSIKRVKHAKVLGVQVDENVNWGKTF</sequence>
<protein>
    <submittedName>
        <fullName evidence="1">Uncharacterized protein</fullName>
    </submittedName>
</protein>
<keyword evidence="2" id="KW-1185">Reference proteome</keyword>
<dbReference type="Proteomes" id="UP001152795">
    <property type="component" value="Unassembled WGS sequence"/>
</dbReference>
<evidence type="ECO:0000313" key="2">
    <source>
        <dbReference type="Proteomes" id="UP001152795"/>
    </source>
</evidence>
<gene>
    <name evidence="1" type="ORF">PACLA_8A060280</name>
</gene>